<keyword evidence="5 7" id="KW-0472">Membrane</keyword>
<evidence type="ECO:0000256" key="6">
    <source>
        <dbReference type="SAM" id="MobiDB-lite"/>
    </source>
</evidence>
<evidence type="ECO:0000256" key="3">
    <source>
        <dbReference type="ARBA" id="ARBA00022692"/>
    </source>
</evidence>
<dbReference type="OrthoDB" id="6133115at2759"/>
<name>A0A507BH83_9PEZI</name>
<feature type="region of interest" description="Disordered" evidence="6">
    <location>
        <begin position="1"/>
        <end position="33"/>
    </location>
</feature>
<dbReference type="InterPro" id="IPR050360">
    <property type="entry name" value="MFS_Sugar_Transporters"/>
</dbReference>
<dbReference type="InterPro" id="IPR020846">
    <property type="entry name" value="MFS_dom"/>
</dbReference>
<dbReference type="AlphaFoldDB" id="A0A507BH83"/>
<dbReference type="InterPro" id="IPR036259">
    <property type="entry name" value="MFS_trans_sf"/>
</dbReference>
<evidence type="ECO:0000313" key="9">
    <source>
        <dbReference type="EMBL" id="TPX15910.1"/>
    </source>
</evidence>
<organism evidence="9 10">
    <name type="scientific">Thyridium curvatum</name>
    <dbReference type="NCBI Taxonomy" id="1093900"/>
    <lineage>
        <taxon>Eukaryota</taxon>
        <taxon>Fungi</taxon>
        <taxon>Dikarya</taxon>
        <taxon>Ascomycota</taxon>
        <taxon>Pezizomycotina</taxon>
        <taxon>Sordariomycetes</taxon>
        <taxon>Sordariomycetidae</taxon>
        <taxon>Thyridiales</taxon>
        <taxon>Thyridiaceae</taxon>
        <taxon>Thyridium</taxon>
    </lineage>
</organism>
<feature type="transmembrane region" description="Helical" evidence="7">
    <location>
        <begin position="126"/>
        <end position="144"/>
    </location>
</feature>
<evidence type="ECO:0000259" key="8">
    <source>
        <dbReference type="PROSITE" id="PS50850"/>
    </source>
</evidence>
<evidence type="ECO:0000256" key="4">
    <source>
        <dbReference type="ARBA" id="ARBA00022989"/>
    </source>
</evidence>
<dbReference type="SUPFAM" id="SSF103473">
    <property type="entry name" value="MFS general substrate transporter"/>
    <property type="match status" value="1"/>
</dbReference>
<dbReference type="Proteomes" id="UP000319257">
    <property type="component" value="Unassembled WGS sequence"/>
</dbReference>
<evidence type="ECO:0000256" key="2">
    <source>
        <dbReference type="ARBA" id="ARBA00010992"/>
    </source>
</evidence>
<gene>
    <name evidence="9" type="ORF">E0L32_000244</name>
</gene>
<dbReference type="Pfam" id="PF00083">
    <property type="entry name" value="Sugar_tr"/>
    <property type="match status" value="1"/>
</dbReference>
<comment type="similarity">
    <text evidence="2">Belongs to the major facilitator superfamily. Sugar transporter (TC 2.A.1.1) family.</text>
</comment>
<protein>
    <recommendedName>
        <fullName evidence="8">Major facilitator superfamily (MFS) profile domain-containing protein</fullName>
    </recommendedName>
</protein>
<dbReference type="PANTHER" id="PTHR48022">
    <property type="entry name" value="PLASTIDIC GLUCOSE TRANSPORTER 4"/>
    <property type="match status" value="1"/>
</dbReference>
<comment type="subcellular location">
    <subcellularLocation>
        <location evidence="1">Membrane</location>
        <topology evidence="1">Multi-pass membrane protein</topology>
    </subcellularLocation>
</comment>
<feature type="transmembrane region" description="Helical" evidence="7">
    <location>
        <begin position="97"/>
        <end position="119"/>
    </location>
</feature>
<dbReference type="GeneID" id="41967691"/>
<dbReference type="EMBL" id="SKBQ01000001">
    <property type="protein sequence ID" value="TPX15910.1"/>
    <property type="molecule type" value="Genomic_DNA"/>
</dbReference>
<dbReference type="InterPro" id="IPR005828">
    <property type="entry name" value="MFS_sugar_transport-like"/>
</dbReference>
<reference evidence="9 10" key="1">
    <citation type="submission" date="2019-06" db="EMBL/GenBank/DDBJ databases">
        <title>Draft genome sequence of the filamentous fungus Phialemoniopsis curvata isolated from diesel fuel.</title>
        <authorList>
            <person name="Varaljay V.A."/>
            <person name="Lyon W.J."/>
            <person name="Crouch A.L."/>
            <person name="Drake C.E."/>
            <person name="Hollomon J.M."/>
            <person name="Nadeau L.J."/>
            <person name="Nunn H.S."/>
            <person name="Stevenson B.S."/>
            <person name="Bojanowski C.L."/>
            <person name="Crookes-Goodson W.J."/>
        </authorList>
    </citation>
    <scope>NUCLEOTIDE SEQUENCE [LARGE SCALE GENOMIC DNA]</scope>
    <source>
        <strain evidence="9 10">D216</strain>
    </source>
</reference>
<dbReference type="RefSeq" id="XP_030997621.1">
    <property type="nucleotide sequence ID" value="XM_031136630.1"/>
</dbReference>
<evidence type="ECO:0000256" key="1">
    <source>
        <dbReference type="ARBA" id="ARBA00004141"/>
    </source>
</evidence>
<evidence type="ECO:0000256" key="5">
    <source>
        <dbReference type="ARBA" id="ARBA00023136"/>
    </source>
</evidence>
<proteinExistence type="inferred from homology"/>
<dbReference type="InParanoid" id="A0A507BH83"/>
<feature type="transmembrane region" description="Helical" evidence="7">
    <location>
        <begin position="150"/>
        <end position="171"/>
    </location>
</feature>
<dbReference type="PANTHER" id="PTHR48022:SF10">
    <property type="entry name" value="MAJOR FACILITATOR SUPERFAMILY (MFS) PROFILE DOMAIN-CONTAINING PROTEIN"/>
    <property type="match status" value="1"/>
</dbReference>
<dbReference type="GO" id="GO:0005351">
    <property type="term" value="F:carbohydrate:proton symporter activity"/>
    <property type="evidence" value="ECO:0007669"/>
    <property type="project" value="TreeGrafter"/>
</dbReference>
<keyword evidence="3 7" id="KW-0812">Transmembrane</keyword>
<dbReference type="STRING" id="1093900.A0A507BH83"/>
<keyword evidence="10" id="KW-1185">Reference proteome</keyword>
<dbReference type="PROSITE" id="PS50850">
    <property type="entry name" value="MFS"/>
    <property type="match status" value="1"/>
</dbReference>
<evidence type="ECO:0000313" key="10">
    <source>
        <dbReference type="Proteomes" id="UP000319257"/>
    </source>
</evidence>
<feature type="domain" description="Major facilitator superfamily (MFS) profile" evidence="8">
    <location>
        <begin position="46"/>
        <end position="187"/>
    </location>
</feature>
<dbReference type="GO" id="GO:0016020">
    <property type="term" value="C:membrane"/>
    <property type="evidence" value="ECO:0007669"/>
    <property type="project" value="UniProtKB-SubCell"/>
</dbReference>
<sequence length="187" mass="20104">MEQRDSPTTDKVMTADSVEKTSSGGGEEAPQHDLGTLRDHWKCLAACTMVSMCPFQYGIDFGLIGGLQAMPGFLEVFGHRAPETPLGWNISPGRQQLISSLMTLGAFLSSACAGPIATVLSRRQTIWAASLLCCVSNVIMMATTNIGGLYAGRLLIGLANGLFMTFAQLYIQARLSFPWPKACPSRL</sequence>
<evidence type="ECO:0000256" key="7">
    <source>
        <dbReference type="SAM" id="Phobius"/>
    </source>
</evidence>
<keyword evidence="4 7" id="KW-1133">Transmembrane helix</keyword>
<accession>A0A507BH83</accession>
<dbReference type="Gene3D" id="1.20.1250.20">
    <property type="entry name" value="MFS general substrate transporter like domains"/>
    <property type="match status" value="1"/>
</dbReference>
<comment type="caution">
    <text evidence="9">The sequence shown here is derived from an EMBL/GenBank/DDBJ whole genome shotgun (WGS) entry which is preliminary data.</text>
</comment>